<dbReference type="SUPFAM" id="SSF81383">
    <property type="entry name" value="F-box domain"/>
    <property type="match status" value="1"/>
</dbReference>
<proteinExistence type="predicted"/>
<organism evidence="2 3">
    <name type="scientific">Pholiota conissans</name>
    <dbReference type="NCBI Taxonomy" id="109636"/>
    <lineage>
        <taxon>Eukaryota</taxon>
        <taxon>Fungi</taxon>
        <taxon>Dikarya</taxon>
        <taxon>Basidiomycota</taxon>
        <taxon>Agaricomycotina</taxon>
        <taxon>Agaricomycetes</taxon>
        <taxon>Agaricomycetidae</taxon>
        <taxon>Agaricales</taxon>
        <taxon>Agaricineae</taxon>
        <taxon>Strophariaceae</taxon>
        <taxon>Pholiota</taxon>
    </lineage>
</organism>
<accession>A0A9P6CWX4</accession>
<dbReference type="InterPro" id="IPR032675">
    <property type="entry name" value="LRR_dom_sf"/>
</dbReference>
<dbReference type="Pfam" id="PF12937">
    <property type="entry name" value="F-box-like"/>
    <property type="match status" value="1"/>
</dbReference>
<feature type="domain" description="F-box" evidence="1">
    <location>
        <begin position="78"/>
        <end position="128"/>
    </location>
</feature>
<gene>
    <name evidence="2" type="ORF">BDN70DRAFT_873935</name>
</gene>
<dbReference type="PROSITE" id="PS51257">
    <property type="entry name" value="PROKAR_LIPOPROTEIN"/>
    <property type="match status" value="1"/>
</dbReference>
<dbReference type="OrthoDB" id="3181259at2759"/>
<dbReference type="Proteomes" id="UP000807469">
    <property type="component" value="Unassembled WGS sequence"/>
</dbReference>
<keyword evidence="3" id="KW-1185">Reference proteome</keyword>
<dbReference type="EMBL" id="MU155154">
    <property type="protein sequence ID" value="KAF9483426.1"/>
    <property type="molecule type" value="Genomic_DNA"/>
</dbReference>
<dbReference type="AlphaFoldDB" id="A0A9P6CWX4"/>
<evidence type="ECO:0000259" key="1">
    <source>
        <dbReference type="PROSITE" id="PS50181"/>
    </source>
</evidence>
<evidence type="ECO:0000313" key="3">
    <source>
        <dbReference type="Proteomes" id="UP000807469"/>
    </source>
</evidence>
<dbReference type="InterPro" id="IPR001810">
    <property type="entry name" value="F-box_dom"/>
</dbReference>
<dbReference type="Gene3D" id="1.20.1280.50">
    <property type="match status" value="1"/>
</dbReference>
<name>A0A9P6CWX4_9AGAR</name>
<protein>
    <recommendedName>
        <fullName evidence="1">F-box domain-containing protein</fullName>
    </recommendedName>
</protein>
<dbReference type="PROSITE" id="PS50181">
    <property type="entry name" value="FBOX"/>
    <property type="match status" value="1"/>
</dbReference>
<evidence type="ECO:0000313" key="2">
    <source>
        <dbReference type="EMBL" id="KAF9483426.1"/>
    </source>
</evidence>
<dbReference type="SUPFAM" id="SSF52058">
    <property type="entry name" value="L domain-like"/>
    <property type="match status" value="1"/>
</dbReference>
<reference evidence="2" key="1">
    <citation type="submission" date="2020-11" db="EMBL/GenBank/DDBJ databases">
        <authorList>
            <consortium name="DOE Joint Genome Institute"/>
            <person name="Ahrendt S."/>
            <person name="Riley R."/>
            <person name="Andreopoulos W."/>
            <person name="Labutti K."/>
            <person name="Pangilinan J."/>
            <person name="Ruiz-Duenas F.J."/>
            <person name="Barrasa J.M."/>
            <person name="Sanchez-Garcia M."/>
            <person name="Camarero S."/>
            <person name="Miyauchi S."/>
            <person name="Serrano A."/>
            <person name="Linde D."/>
            <person name="Babiker R."/>
            <person name="Drula E."/>
            <person name="Ayuso-Fernandez I."/>
            <person name="Pacheco R."/>
            <person name="Padilla G."/>
            <person name="Ferreira P."/>
            <person name="Barriuso J."/>
            <person name="Kellner H."/>
            <person name="Castanera R."/>
            <person name="Alfaro M."/>
            <person name="Ramirez L."/>
            <person name="Pisabarro A.G."/>
            <person name="Kuo A."/>
            <person name="Tritt A."/>
            <person name="Lipzen A."/>
            <person name="He G."/>
            <person name="Yan M."/>
            <person name="Ng V."/>
            <person name="Cullen D."/>
            <person name="Martin F."/>
            <person name="Rosso M.-N."/>
            <person name="Henrissat B."/>
            <person name="Hibbett D."/>
            <person name="Martinez A.T."/>
            <person name="Grigoriev I.V."/>
        </authorList>
    </citation>
    <scope>NUCLEOTIDE SEQUENCE</scope>
    <source>
        <strain evidence="2">CIRM-BRFM 674</strain>
    </source>
</reference>
<sequence>MSPPFRTRQRRQGHTFAHSLSTFLSTFSCSLFTKPQIVTPPLHHDQHHDFSPINRRRAIGRPRQLRRNVPIYRNDFYIHPINEIPVEILCLIFESGTEADVFFPITISHVCREWRQIALHMPSLWRRIELGHEDRMWRERIRRAQGCPLDIQLLPSRQTRFGRRSQDLNPYTVNWHMHIVQPYIQQWRSLHIHFAEYSSYLWKAALAACTTAAHTLEELSLIYRHNDDIQEFLLFDGYAPRLRRVTVDGIRLLWTPSLFANLTYLDYTHHGFTSGYEAVQDVIYLLSVSSRLIELRVHFPRGQIARLSSRHDSVTNHVTLPHLRVLHLTSNGSDIPFELAHFVTLVSTPSLMTLRLVDLARSHHSFPSLKSFFYVYALPPTLRFICIGHGWYNPRMIQAMARSLPRLVRIHVKRPRSPEHVVNLKPQIREIPSFGSTRKSHVLVRTTDRFYCVDRLDIQYFPGYTA</sequence>
<dbReference type="InterPro" id="IPR036047">
    <property type="entry name" value="F-box-like_dom_sf"/>
</dbReference>
<comment type="caution">
    <text evidence="2">The sequence shown here is derived from an EMBL/GenBank/DDBJ whole genome shotgun (WGS) entry which is preliminary data.</text>
</comment>
<dbReference type="Gene3D" id="3.80.10.10">
    <property type="entry name" value="Ribonuclease Inhibitor"/>
    <property type="match status" value="1"/>
</dbReference>